<dbReference type="InterPro" id="IPR042121">
    <property type="entry name" value="MutL_C_regsub"/>
</dbReference>
<accession>G0P9P0</accession>
<keyword evidence="2" id="KW-0227">DNA damage</keyword>
<dbReference type="GO" id="GO:0016887">
    <property type="term" value="F:ATP hydrolysis activity"/>
    <property type="evidence" value="ECO:0007669"/>
    <property type="project" value="InterPro"/>
</dbReference>
<dbReference type="EMBL" id="GL380156">
    <property type="protein sequence ID" value="EGT48682.1"/>
    <property type="molecule type" value="Genomic_DNA"/>
</dbReference>
<dbReference type="SUPFAM" id="SSF54211">
    <property type="entry name" value="Ribosomal protein S5 domain 2-like"/>
    <property type="match status" value="1"/>
</dbReference>
<dbReference type="InParanoid" id="G0P9P0"/>
<dbReference type="Gene3D" id="3.30.1540.20">
    <property type="entry name" value="MutL, C-terminal domain, dimerisation subdomain"/>
    <property type="match status" value="1"/>
</dbReference>
<dbReference type="InterPro" id="IPR042120">
    <property type="entry name" value="MutL_C_dimsub"/>
</dbReference>
<comment type="similarity">
    <text evidence="1">Belongs to the DNA mismatch repair MutL/HexB family.</text>
</comment>
<dbReference type="CDD" id="cd03484">
    <property type="entry name" value="MutL_Trans_hPMS_2_like"/>
    <property type="match status" value="1"/>
</dbReference>
<feature type="domain" description="DNA mismatch repair protein S5" evidence="6">
    <location>
        <begin position="249"/>
        <end position="363"/>
    </location>
</feature>
<name>G0P9P0_CAEBE</name>
<dbReference type="FunFam" id="3.30.565.10:FF:000003">
    <property type="entry name" value="DNA mismatch repair endonuclease MutL"/>
    <property type="match status" value="1"/>
</dbReference>
<dbReference type="HOGENOM" id="CLU_004131_0_2_1"/>
<dbReference type="Pfam" id="PF01119">
    <property type="entry name" value="DNA_mis_repair"/>
    <property type="match status" value="1"/>
</dbReference>
<evidence type="ECO:0000259" key="6">
    <source>
        <dbReference type="SMART" id="SM01340"/>
    </source>
</evidence>
<dbReference type="NCBIfam" id="TIGR00585">
    <property type="entry name" value="mutl"/>
    <property type="match status" value="1"/>
</dbReference>
<feature type="compositionally biased region" description="Low complexity" evidence="4">
    <location>
        <begin position="392"/>
        <end position="403"/>
    </location>
</feature>
<dbReference type="InterPro" id="IPR020568">
    <property type="entry name" value="Ribosomal_Su5_D2-typ_SF"/>
</dbReference>
<evidence type="ECO:0000256" key="4">
    <source>
        <dbReference type="SAM" id="MobiDB-lite"/>
    </source>
</evidence>
<dbReference type="Pfam" id="PF13589">
    <property type="entry name" value="HATPase_c_3"/>
    <property type="match status" value="1"/>
</dbReference>
<dbReference type="Proteomes" id="UP000008068">
    <property type="component" value="Unassembled WGS sequence"/>
</dbReference>
<dbReference type="GO" id="GO:0005524">
    <property type="term" value="F:ATP binding"/>
    <property type="evidence" value="ECO:0007669"/>
    <property type="project" value="InterPro"/>
</dbReference>
<feature type="compositionally biased region" description="Polar residues" evidence="4">
    <location>
        <begin position="419"/>
        <end position="433"/>
    </location>
</feature>
<dbReference type="AlphaFoldDB" id="G0P9P0"/>
<dbReference type="InterPro" id="IPR014790">
    <property type="entry name" value="MutL_C"/>
</dbReference>
<dbReference type="Gene3D" id="3.30.1370.100">
    <property type="entry name" value="MutL, C-terminal domain, regulatory subdomain"/>
    <property type="match status" value="1"/>
</dbReference>
<dbReference type="FunCoup" id="G0P9P0">
    <property type="interactions" value="3097"/>
</dbReference>
<dbReference type="Gene3D" id="3.30.230.10">
    <property type="match status" value="1"/>
</dbReference>
<organism evidence="8">
    <name type="scientific">Caenorhabditis brenneri</name>
    <name type="common">Nematode worm</name>
    <dbReference type="NCBI Taxonomy" id="135651"/>
    <lineage>
        <taxon>Eukaryota</taxon>
        <taxon>Metazoa</taxon>
        <taxon>Ecdysozoa</taxon>
        <taxon>Nematoda</taxon>
        <taxon>Chromadorea</taxon>
        <taxon>Rhabditida</taxon>
        <taxon>Rhabditina</taxon>
        <taxon>Rhabditomorpha</taxon>
        <taxon>Rhabditoidea</taxon>
        <taxon>Rhabditidae</taxon>
        <taxon>Peloderinae</taxon>
        <taxon>Caenorhabditis</taxon>
    </lineage>
</organism>
<dbReference type="PANTHER" id="PTHR10073">
    <property type="entry name" value="DNA MISMATCH REPAIR PROTEIN MLH, PMS, MUTL"/>
    <property type="match status" value="1"/>
</dbReference>
<dbReference type="GO" id="GO:0140664">
    <property type="term" value="F:ATP-dependent DNA damage sensor activity"/>
    <property type="evidence" value="ECO:0007669"/>
    <property type="project" value="InterPro"/>
</dbReference>
<gene>
    <name evidence="7" type="primary">Cbn-pms-2</name>
    <name evidence="7" type="ORF">CAEBREN_25118</name>
</gene>
<evidence type="ECO:0000313" key="7">
    <source>
        <dbReference type="EMBL" id="EGT48682.1"/>
    </source>
</evidence>
<dbReference type="CDD" id="cd16926">
    <property type="entry name" value="HATPase_MutL-MLH-PMS-like"/>
    <property type="match status" value="1"/>
</dbReference>
<reference evidence="8" key="1">
    <citation type="submission" date="2011-07" db="EMBL/GenBank/DDBJ databases">
        <authorList>
            <consortium name="Caenorhabditis brenneri Sequencing and Analysis Consortium"/>
            <person name="Wilson R.K."/>
        </authorList>
    </citation>
    <scope>NUCLEOTIDE SEQUENCE [LARGE SCALE GENOMIC DNA]</scope>
    <source>
        <strain evidence="8">PB2801</strain>
    </source>
</reference>
<dbReference type="FunFam" id="3.30.1370.100:FF:000001">
    <property type="entry name" value="Mismatch repair endonuclease pms1, putative"/>
    <property type="match status" value="1"/>
</dbReference>
<dbReference type="PROSITE" id="PS00058">
    <property type="entry name" value="DNA_MISMATCH_REPAIR_1"/>
    <property type="match status" value="1"/>
</dbReference>
<dbReference type="InterPro" id="IPR036890">
    <property type="entry name" value="HATPase_C_sf"/>
</dbReference>
<feature type="domain" description="MutL C-terminal dimerisation" evidence="5">
    <location>
        <begin position="623"/>
        <end position="766"/>
    </location>
</feature>
<dbReference type="SUPFAM" id="SSF55874">
    <property type="entry name" value="ATPase domain of HSP90 chaperone/DNA topoisomerase II/histidine kinase"/>
    <property type="match status" value="1"/>
</dbReference>
<dbReference type="SUPFAM" id="SSF118116">
    <property type="entry name" value="DNA mismatch repair protein MutL"/>
    <property type="match status" value="1"/>
</dbReference>
<keyword evidence="8" id="KW-1185">Reference proteome</keyword>
<dbReference type="InterPro" id="IPR013507">
    <property type="entry name" value="DNA_mismatch_S5_2-like"/>
</dbReference>
<dbReference type="InterPro" id="IPR014721">
    <property type="entry name" value="Ribsml_uS5_D2-typ_fold_subgr"/>
</dbReference>
<keyword evidence="3" id="KW-0234">DNA repair</keyword>
<dbReference type="SMART" id="SM01340">
    <property type="entry name" value="DNA_mis_repair"/>
    <property type="match status" value="1"/>
</dbReference>
<dbReference type="Pfam" id="PF08676">
    <property type="entry name" value="MutL_C"/>
    <property type="match status" value="1"/>
</dbReference>
<evidence type="ECO:0000256" key="3">
    <source>
        <dbReference type="ARBA" id="ARBA00023204"/>
    </source>
</evidence>
<dbReference type="InterPro" id="IPR002099">
    <property type="entry name" value="MutL/Mlh/PMS"/>
</dbReference>
<dbReference type="OrthoDB" id="10254304at2759"/>
<evidence type="ECO:0000259" key="5">
    <source>
        <dbReference type="SMART" id="SM00853"/>
    </source>
</evidence>
<evidence type="ECO:0000256" key="1">
    <source>
        <dbReference type="ARBA" id="ARBA00006082"/>
    </source>
</evidence>
<dbReference type="Gene3D" id="3.30.565.10">
    <property type="entry name" value="Histidine kinase-like ATPase, C-terminal domain"/>
    <property type="match status" value="1"/>
</dbReference>
<dbReference type="GO" id="GO:0030983">
    <property type="term" value="F:mismatched DNA binding"/>
    <property type="evidence" value="ECO:0007669"/>
    <property type="project" value="InterPro"/>
</dbReference>
<dbReference type="PANTHER" id="PTHR10073:SF52">
    <property type="entry name" value="MISMATCH REPAIR ENDONUCLEASE PMS2"/>
    <property type="match status" value="1"/>
</dbReference>
<evidence type="ECO:0000256" key="2">
    <source>
        <dbReference type="ARBA" id="ARBA00022763"/>
    </source>
</evidence>
<dbReference type="InterPro" id="IPR014762">
    <property type="entry name" value="DNA_mismatch_repair_CS"/>
</dbReference>
<dbReference type="GO" id="GO:0032389">
    <property type="term" value="C:MutLalpha complex"/>
    <property type="evidence" value="ECO:0007669"/>
    <property type="project" value="TreeGrafter"/>
</dbReference>
<evidence type="ECO:0000313" key="8">
    <source>
        <dbReference type="Proteomes" id="UP000008068"/>
    </source>
</evidence>
<dbReference type="InterPro" id="IPR037198">
    <property type="entry name" value="MutL_C_sf"/>
</dbReference>
<dbReference type="SMART" id="SM00853">
    <property type="entry name" value="MutL_C"/>
    <property type="match status" value="1"/>
</dbReference>
<feature type="region of interest" description="Disordered" evidence="4">
    <location>
        <begin position="392"/>
        <end position="461"/>
    </location>
</feature>
<dbReference type="STRING" id="135651.G0P9P0"/>
<protein>
    <submittedName>
        <fullName evidence="7">CBN-PMS-2 protein</fullName>
    </submittedName>
</protein>
<sequence>MSQNKIAKISSDVAERLTTAQVVVSLSSALRQLIDNSIDAGSTIIDIRVKNNGFETIEVQDNGSGIETQNFDALCKPHSTSKLTQFSDFDKLVTLGFRGEALNALCAVSSVTIFTRAADSEIGTRLIYDHSGNICNRQSAARELGTTIIVNKLFETLPVRRKELDRSQKREFVKLLSTVQSFALLCPHIKILCTNNIAGKKTNIICTPGGTSTVQDVVTNLFGARRIENSKTGSSALIPIQQDSPNGEIMAIHSVPMEEIHFFDLFKIRGFVSNCEHGCGRGTSDRQFVYINNRPVEYTRVCTVINDVYKQFNKNQYPIIVLFIDVPPEKIDVNVTPDKKTVMLEKERHLLAVIRASMMNTYLKIVGSHSTIKSSVEDRRILMLAQQAASNASFASSKSPSPEEFNDTLLNSTHDEDSLMNTSDLLKQRSVTRSPPAKKPCPMFRREVPPTSKEPSTSYANTMRSQKLENFSFTMEPKRVFVPKKKTENAESTLTEDEIRSAVVEKGSDQKCLEEDGIEILEKSQDSQEIVLNDSQCSQNSQNSQCSQYVLRPQQRIKFSMKLLRDAYTRHFEEPLEEQPEEVPDGNDVLDEITTKIRKEENSDAEKQLSRSLTKEDFNSMKVIGQFNNGFIICRLRGHLFIVDQHASDEKYNFERLQNTAKLTKQPLFTPTALGFGSVQELVIRDNLPIFQANGFDFDFREKDGCLKTFLTARPELLSQQLTNSDLEEILSVVSDYPNQMYRPVRIRNIFASKACRKSVMIGKPLNQREMTRIIRHLSKLEQPWNCPHGRPTIRHLASLPNQDDDE</sequence>
<dbReference type="OMA" id="MRPRRMP"/>
<dbReference type="InterPro" id="IPR038973">
    <property type="entry name" value="MutL/Mlh/Pms-like"/>
</dbReference>
<proteinExistence type="inferred from homology"/>
<dbReference type="GO" id="GO:0006298">
    <property type="term" value="P:mismatch repair"/>
    <property type="evidence" value="ECO:0007669"/>
    <property type="project" value="InterPro"/>
</dbReference>
<dbReference type="eggNOG" id="KOG1978">
    <property type="taxonomic scope" value="Eukaryota"/>
</dbReference>
<dbReference type="FunFam" id="3.30.230.10:FF:000032">
    <property type="entry name" value="mismatch repair endonuclease PMS2 isoform X2"/>
    <property type="match status" value="1"/>
</dbReference>